<dbReference type="CDD" id="cd00303">
    <property type="entry name" value="retropepsin_like"/>
    <property type="match status" value="1"/>
</dbReference>
<dbReference type="PANTHER" id="PTHR15503">
    <property type="entry name" value="LDOC1 RELATED"/>
    <property type="match status" value="1"/>
</dbReference>
<dbReference type="SUPFAM" id="SSF56672">
    <property type="entry name" value="DNA/RNA polymerases"/>
    <property type="match status" value="1"/>
</dbReference>
<proteinExistence type="predicted"/>
<evidence type="ECO:0000313" key="2">
    <source>
        <dbReference type="EMBL" id="MCH92590.1"/>
    </source>
</evidence>
<dbReference type="InterPro" id="IPR032567">
    <property type="entry name" value="RTL1-rel"/>
</dbReference>
<accession>A0A392MYI8</accession>
<sequence length="366" mass="40795">MHVRMFNPSSIAHATNLAKLHEAAQPSPQRTTSRFSPFSKSPGLLTKPTVSPSSSTPVVSSNHKPNSTHPIRSYSANEIAERRAKGLCMFCDEQFTPGHQFKHKKSQLMVLEMDDDDEAPIEEPTIELVGDESETLQAFENPQLSLQALTGVANYHTMRVTGLHDKKLLHILLDSGSTHNFLDLEMAKKLGCKLEAISPLSVTGGGGHQLKAAFIWIQWLKSLGPIIWDFDKLQMEFTTDNRKFVLRGAKTQNLKLINNKSFAQAVQKGAELSFLSVTNRDDPFIIPTCHALQASDSSVALPKAFEQLLVQYGDIFEEPTALPPSRPGFDHKIPLKEGVQPFNLRPYRFSLVQKDVIDKLVQDMLD</sequence>
<organism evidence="2 3">
    <name type="scientific">Trifolium medium</name>
    <dbReference type="NCBI Taxonomy" id="97028"/>
    <lineage>
        <taxon>Eukaryota</taxon>
        <taxon>Viridiplantae</taxon>
        <taxon>Streptophyta</taxon>
        <taxon>Embryophyta</taxon>
        <taxon>Tracheophyta</taxon>
        <taxon>Spermatophyta</taxon>
        <taxon>Magnoliopsida</taxon>
        <taxon>eudicotyledons</taxon>
        <taxon>Gunneridae</taxon>
        <taxon>Pentapetalae</taxon>
        <taxon>rosids</taxon>
        <taxon>fabids</taxon>
        <taxon>Fabales</taxon>
        <taxon>Fabaceae</taxon>
        <taxon>Papilionoideae</taxon>
        <taxon>50 kb inversion clade</taxon>
        <taxon>NPAAA clade</taxon>
        <taxon>Hologalegina</taxon>
        <taxon>IRL clade</taxon>
        <taxon>Trifolieae</taxon>
        <taxon>Trifolium</taxon>
    </lineage>
</organism>
<gene>
    <name evidence="2" type="ORF">A2U01_0013530</name>
</gene>
<dbReference type="Gene3D" id="2.40.70.10">
    <property type="entry name" value="Acid Proteases"/>
    <property type="match status" value="1"/>
</dbReference>
<dbReference type="EMBL" id="LXQA010023006">
    <property type="protein sequence ID" value="MCH92590.1"/>
    <property type="molecule type" value="Genomic_DNA"/>
</dbReference>
<reference evidence="2 3" key="1">
    <citation type="journal article" date="2018" name="Front. Plant Sci.">
        <title>Red Clover (Trifolium pratense) and Zigzag Clover (T. medium) - A Picture of Genomic Similarities and Differences.</title>
        <authorList>
            <person name="Dluhosova J."/>
            <person name="Istvanek J."/>
            <person name="Nedelnik J."/>
            <person name="Repkova J."/>
        </authorList>
    </citation>
    <scope>NUCLEOTIDE SEQUENCE [LARGE SCALE GENOMIC DNA]</scope>
    <source>
        <strain evidence="3">cv. 10/8</strain>
        <tissue evidence="2">Leaf</tissue>
    </source>
</reference>
<dbReference type="InterPro" id="IPR021109">
    <property type="entry name" value="Peptidase_aspartic_dom_sf"/>
</dbReference>
<evidence type="ECO:0000256" key="1">
    <source>
        <dbReference type="SAM" id="MobiDB-lite"/>
    </source>
</evidence>
<evidence type="ECO:0000313" key="3">
    <source>
        <dbReference type="Proteomes" id="UP000265520"/>
    </source>
</evidence>
<dbReference type="InterPro" id="IPR043502">
    <property type="entry name" value="DNA/RNA_pol_sf"/>
</dbReference>
<feature type="compositionally biased region" description="Polar residues" evidence="1">
    <location>
        <begin position="26"/>
        <end position="39"/>
    </location>
</feature>
<feature type="region of interest" description="Disordered" evidence="1">
    <location>
        <begin position="22"/>
        <end position="74"/>
    </location>
</feature>
<keyword evidence="3" id="KW-1185">Reference proteome</keyword>
<dbReference type="PANTHER" id="PTHR15503:SF22">
    <property type="entry name" value="TRANSPOSON TY3-I GAG POLYPROTEIN"/>
    <property type="match status" value="1"/>
</dbReference>
<protein>
    <submittedName>
        <fullName evidence="2">Gypsy/Ty-3 retroelement polyprotein</fullName>
    </submittedName>
</protein>
<feature type="compositionally biased region" description="Polar residues" evidence="1">
    <location>
        <begin position="62"/>
        <end position="74"/>
    </location>
</feature>
<name>A0A392MYI8_9FABA</name>
<comment type="caution">
    <text evidence="2">The sequence shown here is derived from an EMBL/GenBank/DDBJ whole genome shotgun (WGS) entry which is preliminary data.</text>
</comment>
<dbReference type="AlphaFoldDB" id="A0A392MYI8"/>
<feature type="non-terminal residue" evidence="2">
    <location>
        <position position="366"/>
    </location>
</feature>
<feature type="compositionally biased region" description="Low complexity" evidence="1">
    <location>
        <begin position="48"/>
        <end position="61"/>
    </location>
</feature>
<dbReference type="Proteomes" id="UP000265520">
    <property type="component" value="Unassembled WGS sequence"/>
</dbReference>